<comment type="similarity">
    <text evidence="5">Belongs to the nucleoredoxin family.</text>
</comment>
<keyword evidence="8" id="KW-0175">Coiled coil</keyword>
<protein>
    <recommendedName>
        <fullName evidence="1">protein-disulfide reductase</fullName>
        <ecNumber evidence="1">1.8.1.8</ecNumber>
    </recommendedName>
</protein>
<dbReference type="GO" id="GO:0004791">
    <property type="term" value="F:thioredoxin-disulfide reductase (NADPH) activity"/>
    <property type="evidence" value="ECO:0007669"/>
    <property type="project" value="InterPro"/>
</dbReference>
<evidence type="ECO:0000313" key="11">
    <source>
        <dbReference type="Proteomes" id="UP000004994"/>
    </source>
</evidence>
<feature type="domain" description="Thioredoxin" evidence="9">
    <location>
        <begin position="863"/>
        <end position="1003"/>
    </location>
</feature>
<dbReference type="InterPro" id="IPR052259">
    <property type="entry name" value="Nucleoredoxin-like"/>
</dbReference>
<dbReference type="Gramene" id="Solyc05g005460.3.1">
    <property type="protein sequence ID" value="Solyc05g005460.3.1"/>
    <property type="gene ID" value="Solyc05g005460.3"/>
</dbReference>
<dbReference type="InterPro" id="IPR011032">
    <property type="entry name" value="GroES-like_sf"/>
</dbReference>
<sequence>MAGENCHDVINLLGSSDRDFLIRNNGDKVKLDTLKEKKIGFYFSASWCGPCKHFTPNLVEAYNALLPKGDFEVVFLTADMDDESFKEYFSKMPWLAVPFSDSETRKRLNELFAVRGIPHLVILDASGKVVTNSGVEIIVEHGVEGYPFTQERLNELKEQEETAKREQSLKSILESQSRNYVIAADGRKVPVAELEGKIIGLYMSMASFEECESFTGKLIEMYDKLKSQGENFEIVMIPLDDEDDDESFKKEFSRMPWFSLPLKDKTCKKLARYFELSTLPTLVIIGTDGKTLHSNVAEAVEEHGILAYPFSHEKFAELEQIQKAKLEAQTLESILVTRDRDFVIGKDGEKILVSDLVGKTILLYFSAHWCPPCRAFTPQLKEAYETIKSKNGPLEVIFLSSDQDQASFDEYFATMPWLALPFGDERKTYLSRLFKVRGIPTLVAVGPSGKTVTTDARSLIMCHGAKAFPFTEERMEEIEAETAEMAKGWPEKIMHKLHEHELLLSKRSAYNCDVCEELGQIWAGQVEPSDEIDWQVLVVPDKFPLRENKNRTFVLSSKERDFLISTNGEQVTLSSITGKIVGLYFSGLWCGPCRQFTPKLVEAYESLYPKGDFEIVFISSDKDDESFNEYFEKMLWLAVPFSDVEARKNLKQLFKVRTIPHLVILDGTGKVLSSDGVKYIKHFGPEAYPFTSERINYLRLEEEKAKENQSLRSLLVYGSRDFLISNEENKISVSELEGKTVCLYFGTSTHRGGKNFTLKLAEVYEKHKGNNFEIVLISLDEKYEDFKESFEAMPWLALPFKDKNCERLVQYFEHKLLPQLVVLSPDGKTLQQNAVKFVEEYGDEAFPFTQEKLATLANLKKKKLEAQTLESILVTADRDFVISNGGLKVPVHKLVGNNIVLYFAASWSLPSREFQPKLETAYQEIKKKDENFEVIFISSDQDESSFTNFFSSMPWLALPFDDERRSFLSRRFNIVGIPVAIAISPSGFTVNTQVRQLLETHGSGAYPFTEEHIKNLQQQLDKNTTGWPKKDRNESHNEHELALIHQQVYLCSGCKEMGVSASSQAAAAETSTSISIPSEMKAWSYTDYGSVDVLKLESNVAVPDIKEDQVLIKIVAAALNPVDFKRRLGKFKATDSPLPTVPGYDVAGVVVKVGSQVKGLKEGDEVYGDIHEKALDGPKQFGSLAEYTAVEEKLVALKPKNLSFAEAAALPLAIETAYEGLEKAGFSSGKSILVLGGAGGVGSLVIQLAKHVFGASKVAATSSTGKLELLKSLGADLAIDYTKENFEDLPDKFDVVYDSVGQGEKAVKVVKEGGSVVVLTGAVTPPGFRFVVTSNGEMLKKLNPYLESGKVKPVIDPKGPFSFDKVVDAFSYLETGRATGKVVIHPIP</sequence>
<proteinExistence type="inferred from homology"/>
<dbReference type="GO" id="GO:0008270">
    <property type="term" value="F:zinc ion binding"/>
    <property type="evidence" value="ECO:0007669"/>
    <property type="project" value="InterPro"/>
</dbReference>
<name>A0A3Q7H4P9_SOLLC</name>
<comment type="catalytic activity">
    <reaction evidence="6">
        <text>[protein]-dithiol + NAD(+) = [protein]-disulfide + NADH + H(+)</text>
        <dbReference type="Rhea" id="RHEA:18749"/>
        <dbReference type="Rhea" id="RHEA-COMP:10593"/>
        <dbReference type="Rhea" id="RHEA-COMP:10594"/>
        <dbReference type="ChEBI" id="CHEBI:15378"/>
        <dbReference type="ChEBI" id="CHEBI:29950"/>
        <dbReference type="ChEBI" id="CHEBI:50058"/>
        <dbReference type="ChEBI" id="CHEBI:57540"/>
        <dbReference type="ChEBI" id="CHEBI:57945"/>
        <dbReference type="EC" id="1.8.1.8"/>
    </reaction>
</comment>
<evidence type="ECO:0000256" key="6">
    <source>
        <dbReference type="ARBA" id="ARBA00047388"/>
    </source>
</evidence>
<feature type="domain" description="Thioredoxin" evidence="9">
    <location>
        <begin position="325"/>
        <end position="480"/>
    </location>
</feature>
<evidence type="ECO:0000256" key="3">
    <source>
        <dbReference type="ARBA" id="ARBA00023002"/>
    </source>
</evidence>
<evidence type="ECO:0000256" key="7">
    <source>
        <dbReference type="ARBA" id="ARBA00047804"/>
    </source>
</evidence>
<dbReference type="InterPro" id="IPR013154">
    <property type="entry name" value="ADH-like_N"/>
</dbReference>
<dbReference type="EC" id="1.8.1.8" evidence="1"/>
<dbReference type="Pfam" id="PF13905">
    <property type="entry name" value="Thioredoxin_8"/>
    <property type="match status" value="6"/>
</dbReference>
<dbReference type="InterPro" id="IPR045870">
    <property type="entry name" value="TryX_NRX_thioredoxin_dom"/>
</dbReference>
<keyword evidence="2" id="KW-0677">Repeat</keyword>
<dbReference type="Proteomes" id="UP000004994">
    <property type="component" value="Chromosome 5"/>
</dbReference>
<reference evidence="10" key="2">
    <citation type="submission" date="2019-01" db="UniProtKB">
        <authorList>
            <consortium name="EnsemblPlants"/>
        </authorList>
    </citation>
    <scope>IDENTIFICATION</scope>
    <source>
        <strain evidence="10">cv. Heinz 1706</strain>
    </source>
</reference>
<evidence type="ECO:0000256" key="5">
    <source>
        <dbReference type="ARBA" id="ARBA00025782"/>
    </source>
</evidence>
<dbReference type="SUPFAM" id="SSF52833">
    <property type="entry name" value="Thioredoxin-like"/>
    <property type="match status" value="6"/>
</dbReference>
<dbReference type="InterPro" id="IPR013766">
    <property type="entry name" value="Thioredoxin_domain"/>
</dbReference>
<evidence type="ECO:0000313" key="10">
    <source>
        <dbReference type="EnsemblPlants" id="Solyc05g005460.3.1"/>
    </source>
</evidence>
<feature type="domain" description="Thioredoxin" evidence="9">
    <location>
        <begin position="11"/>
        <end position="158"/>
    </location>
</feature>
<evidence type="ECO:0000256" key="1">
    <source>
        <dbReference type="ARBA" id="ARBA00012612"/>
    </source>
</evidence>
<dbReference type="PANTHER" id="PTHR13871:SF101">
    <property type="entry name" value="NUCLEOREDOXIN 1-RELATED"/>
    <property type="match status" value="1"/>
</dbReference>
<evidence type="ECO:0000259" key="9">
    <source>
        <dbReference type="PROSITE" id="PS51352"/>
    </source>
</evidence>
<keyword evidence="3" id="KW-0560">Oxidoreductase</keyword>
<dbReference type="OMA" id="CSDTMAE"/>
<accession>A0A3Q7H4P9</accession>
<evidence type="ECO:0000256" key="4">
    <source>
        <dbReference type="ARBA" id="ARBA00023027"/>
    </source>
</evidence>
<dbReference type="Gene3D" id="3.40.30.10">
    <property type="entry name" value="Glutaredoxin"/>
    <property type="match status" value="6"/>
</dbReference>
<dbReference type="Pfam" id="PF08240">
    <property type="entry name" value="ADH_N"/>
    <property type="match status" value="1"/>
</dbReference>
<dbReference type="InterPro" id="IPR017937">
    <property type="entry name" value="Thioredoxin_CS"/>
</dbReference>
<dbReference type="CDD" id="cd05289">
    <property type="entry name" value="MDR_like_2"/>
    <property type="match status" value="1"/>
</dbReference>
<feature type="coiled-coil region" evidence="8">
    <location>
        <begin position="146"/>
        <end position="176"/>
    </location>
</feature>
<evidence type="ECO:0000256" key="2">
    <source>
        <dbReference type="ARBA" id="ARBA00022737"/>
    </source>
</evidence>
<dbReference type="PANTHER" id="PTHR13871">
    <property type="entry name" value="THIOREDOXIN"/>
    <property type="match status" value="1"/>
</dbReference>
<dbReference type="PROSITE" id="PS00194">
    <property type="entry name" value="THIOREDOXIN_1"/>
    <property type="match status" value="1"/>
</dbReference>
<comment type="catalytic activity">
    <reaction evidence="7">
        <text>[protein]-dithiol + NADP(+) = [protein]-disulfide + NADPH + H(+)</text>
        <dbReference type="Rhea" id="RHEA:18753"/>
        <dbReference type="Rhea" id="RHEA-COMP:10593"/>
        <dbReference type="Rhea" id="RHEA-COMP:10594"/>
        <dbReference type="ChEBI" id="CHEBI:15378"/>
        <dbReference type="ChEBI" id="CHEBI:29950"/>
        <dbReference type="ChEBI" id="CHEBI:50058"/>
        <dbReference type="ChEBI" id="CHEBI:57783"/>
        <dbReference type="ChEBI" id="CHEBI:58349"/>
        <dbReference type="EC" id="1.8.1.8"/>
    </reaction>
</comment>
<dbReference type="SUPFAM" id="SSF51735">
    <property type="entry name" value="NAD(P)-binding Rossmann-fold domains"/>
    <property type="match status" value="1"/>
</dbReference>
<dbReference type="PaxDb" id="4081-Solyc05g005470.2.1"/>
<evidence type="ECO:0000256" key="8">
    <source>
        <dbReference type="SAM" id="Coils"/>
    </source>
</evidence>
<dbReference type="InterPro" id="IPR012336">
    <property type="entry name" value="Thioredoxin-like_fold"/>
</dbReference>
<dbReference type="Gene3D" id="3.90.180.10">
    <property type="entry name" value="Medium-chain alcohol dehydrogenases, catalytic domain"/>
    <property type="match status" value="1"/>
</dbReference>
<dbReference type="InterPro" id="IPR036249">
    <property type="entry name" value="Thioredoxin-like_sf"/>
</dbReference>
<dbReference type="CDD" id="cd03009">
    <property type="entry name" value="TryX_like_TryX_NRX"/>
    <property type="match status" value="3"/>
</dbReference>
<organism evidence="10">
    <name type="scientific">Solanum lycopersicum</name>
    <name type="common">Tomato</name>
    <name type="synonym">Lycopersicon esculentum</name>
    <dbReference type="NCBI Taxonomy" id="4081"/>
    <lineage>
        <taxon>Eukaryota</taxon>
        <taxon>Viridiplantae</taxon>
        <taxon>Streptophyta</taxon>
        <taxon>Embryophyta</taxon>
        <taxon>Tracheophyta</taxon>
        <taxon>Spermatophyta</taxon>
        <taxon>Magnoliopsida</taxon>
        <taxon>eudicotyledons</taxon>
        <taxon>Gunneridae</taxon>
        <taxon>Pentapetalae</taxon>
        <taxon>asterids</taxon>
        <taxon>lamiids</taxon>
        <taxon>Solanales</taxon>
        <taxon>Solanaceae</taxon>
        <taxon>Solanoideae</taxon>
        <taxon>Solaneae</taxon>
        <taxon>Solanum</taxon>
        <taxon>Solanum subgen. Lycopersicon</taxon>
    </lineage>
</organism>
<feature type="domain" description="Thioredoxin" evidence="9">
    <location>
        <begin position="552"/>
        <end position="700"/>
    </location>
</feature>
<dbReference type="InterPro" id="IPR020843">
    <property type="entry name" value="ER"/>
</dbReference>
<dbReference type="Gene3D" id="3.40.50.720">
    <property type="entry name" value="NAD(P)-binding Rossmann-like Domain"/>
    <property type="match status" value="1"/>
</dbReference>
<dbReference type="InParanoid" id="A0A3Q7H4P9"/>
<dbReference type="PROSITE" id="PS51352">
    <property type="entry name" value="THIOREDOXIN_2"/>
    <property type="match status" value="4"/>
</dbReference>
<dbReference type="EnsemblPlants" id="Solyc05g005460.3.1">
    <property type="protein sequence ID" value="Solyc05g005460.3.1"/>
    <property type="gene ID" value="Solyc05g005460.3"/>
</dbReference>
<reference evidence="10" key="1">
    <citation type="journal article" date="2012" name="Nature">
        <title>The tomato genome sequence provides insights into fleshy fruit evolution.</title>
        <authorList>
            <consortium name="Tomato Genome Consortium"/>
        </authorList>
    </citation>
    <scope>NUCLEOTIDE SEQUENCE [LARGE SCALE GENOMIC DNA]</scope>
    <source>
        <strain evidence="10">cv. Heinz 1706</strain>
    </source>
</reference>
<dbReference type="SUPFAM" id="SSF50129">
    <property type="entry name" value="GroES-like"/>
    <property type="match status" value="1"/>
</dbReference>
<dbReference type="InterPro" id="IPR036291">
    <property type="entry name" value="NAD(P)-bd_dom_sf"/>
</dbReference>
<keyword evidence="11" id="KW-1185">Reference proteome</keyword>
<dbReference type="PROSITE" id="PS01162">
    <property type="entry name" value="QOR_ZETA_CRYSTAL"/>
    <property type="match status" value="1"/>
</dbReference>
<dbReference type="SMART" id="SM00829">
    <property type="entry name" value="PKS_ER"/>
    <property type="match status" value="1"/>
</dbReference>
<keyword evidence="4" id="KW-0520">NAD</keyword>
<dbReference type="Pfam" id="PF13602">
    <property type="entry name" value="ADH_zinc_N_2"/>
    <property type="match status" value="1"/>
</dbReference>
<dbReference type="InterPro" id="IPR002364">
    <property type="entry name" value="Quin_OxRdtase/zeta-crystal_CS"/>
</dbReference>
<dbReference type="STRING" id="4081.A0A3Q7H4P9"/>